<dbReference type="SUPFAM" id="SSF101898">
    <property type="entry name" value="NHL repeat"/>
    <property type="match status" value="1"/>
</dbReference>
<keyword evidence="2" id="KW-1185">Reference proteome</keyword>
<organism evidence="1 2">
    <name type="scientific">Varroa destructor</name>
    <name type="common">Honeybee mite</name>
    <dbReference type="NCBI Taxonomy" id="109461"/>
    <lineage>
        <taxon>Eukaryota</taxon>
        <taxon>Metazoa</taxon>
        <taxon>Ecdysozoa</taxon>
        <taxon>Arthropoda</taxon>
        <taxon>Chelicerata</taxon>
        <taxon>Arachnida</taxon>
        <taxon>Acari</taxon>
        <taxon>Parasitiformes</taxon>
        <taxon>Mesostigmata</taxon>
        <taxon>Gamasina</taxon>
        <taxon>Dermanyssoidea</taxon>
        <taxon>Varroidae</taxon>
        <taxon>Varroa</taxon>
    </lineage>
</organism>
<dbReference type="OrthoDB" id="6507735at2759"/>
<dbReference type="KEGG" id="vde:111245424"/>
<proteinExistence type="predicted"/>
<dbReference type="InParanoid" id="A0A7M7JBF1"/>
<dbReference type="AlphaFoldDB" id="A0A7M7JBF1"/>
<accession>A0A7M7JBF1</accession>
<name>A0A7M7JBF1_VARDE</name>
<dbReference type="RefSeq" id="XP_022649514.1">
    <property type="nucleotide sequence ID" value="XM_022793779.1"/>
</dbReference>
<protein>
    <submittedName>
        <fullName evidence="1">Uncharacterized protein</fullName>
    </submittedName>
</protein>
<dbReference type="Proteomes" id="UP000594260">
    <property type="component" value="Unplaced"/>
</dbReference>
<sequence length="1121" mass="126557">MKVELVSRGRLPPDSETKIVPQGGEESILAVSPRSVTLLEKDQRVVRLTRKMAFLTRATLLTASETGNYVAGVTENGQLFRLRELHQAQWIDSPGLEKNKVDQLAVDAKGNLLVSCGELTVYKFSAQTLSWEAFACPFVASVAATIRFGGCAVSNESDVHATFAWLLDDNRLIVCNIGYKYLDKNQWHLRDPSQSLFSCSSSLSPSPDLSCLLMTSPSSVHLIHNSAALPHFRRDFTEEAVVNATWCRNSELILILSPGGKLAILAKFMNSLFGFEQTGNEHGVPDSWMHVISVEVGEPVELRPLLGTTTDSILVCGQDVLSISVETSRHTRYLSRLLSARPLCISVLSELCLHLASIRLLRKEHVILLAIVRRNLSRGLALTKPDQLEEISRVLCNVLEWAVQLESMPVVKLMVFGLRRFMKADKRKKYRDQMLDRYKIALRTFEQGGGTLHTRLERSKSRGAPPRRRRASSITECFYNGDTPGAMNCLLQNPEISSQSKEFLRRLLETKQETRAFEALMIVLESQGTQLFKTLPKSSKVRHLLRMFASKVKQPSVALELLFLSGFWRDALKLSENLSLPLLEALFAVSLNETRRAAGGLRDLILLRLHETDGEICDAVAVPVSNLLRLHPTAADELFIDGLDLLLNEFLQESSRSSFDAPHTTLLMVEVFAEIPGQPSRLQLICRSIQLLLLCSEASGHLLDQLALSLHHADDSGGPREVALLRCFVNMLFCYQLRSRLFQATDDSESVRLAQQLYLNRFVPPHWLPYVAQIVYIPSLSEEEVHREALSDFYNSFCQDVCSTRTKLRQPTAEKSNVRISPMSYFERMFAAVRKASKTYAVRMSRLMLVDEKELDATLDSLNLQQARLKSGAKLNLCVLSDLLGDLHMMSSRAFLCGVLLYLDKSQAKQVRFNPIVDVAVDDSDEYDSSDADEKLQPAPESKLLKSFSTTDASVQADEDAPAKKLTSKLDSALKSLERISKLQKQMTGDRRSNFNEELDDRCVNDDLFHLREHIENIELKDMPVTSRHCRFSWNQVPGEGKFEESMRRIRELTSRSIQRYQVSTRNLRSSLRGRRILRQASTLSNLRVKVRPTNNGVHTTMVIDRRNKQQQQAQQQRTIQ</sequence>
<dbReference type="EnsemblMetazoa" id="XM_022793779">
    <property type="protein sequence ID" value="XP_022649514"/>
    <property type="gene ID" value="LOC111245424"/>
</dbReference>
<evidence type="ECO:0000313" key="1">
    <source>
        <dbReference type="EnsemblMetazoa" id="XP_022649514"/>
    </source>
</evidence>
<dbReference type="GeneID" id="111245424"/>
<evidence type="ECO:0000313" key="2">
    <source>
        <dbReference type="Proteomes" id="UP000594260"/>
    </source>
</evidence>
<reference evidence="1" key="1">
    <citation type="submission" date="2021-01" db="UniProtKB">
        <authorList>
            <consortium name="EnsemblMetazoa"/>
        </authorList>
    </citation>
    <scope>IDENTIFICATION</scope>
</reference>